<dbReference type="Pfam" id="PF22429">
    <property type="entry name" value="HutF_N"/>
    <property type="match status" value="1"/>
</dbReference>
<sequence>MTLRYYAESALLADGWAQGVQLSVESGRITAVIADTAPVAGDHRVGILLPGMPNLHSHGFQRGMAGLVEVNKSRSDSFWSWRELMYRFVERMRPEDLEAITAQAFAEMLQSGFTRVGEFHYVHHDADGQQYANPAELSARVAAAAERTGIGLTLLPVFYAHSGFGGQAPTGAQARFINDLDSFARLYEALPAQLSALDGGVLGVAPHSLRAVTPAQLQRLVALTESGPVHIHVAEQMAEVEQCQAWSGRRPVEWLLEHQPPDERWCYVHATHLTTAECEGLARSGAVAGLCPITEANLGDGVFPVEEFLAHGGRIGVGSDSNVRIDLAGELELLEYGQRLTRQRRNVLAKEGGSTGRQLLEASLIGGGQALGTGAGLRVGAPADFFSLRAEHPALLERRGDAIVDSWIFGSGRGAIDCVWRAGQLCVSEGRHVLADEIGQAYQRALQWILGG</sequence>
<name>A0A5C8ZX39_9GAMM</name>
<dbReference type="EMBL" id="VRZA01000004">
    <property type="protein sequence ID" value="TXS93018.1"/>
    <property type="molecule type" value="Genomic_DNA"/>
</dbReference>
<evidence type="ECO:0000256" key="1">
    <source>
        <dbReference type="ARBA" id="ARBA00001947"/>
    </source>
</evidence>
<dbReference type="GO" id="GO:0019239">
    <property type="term" value="F:deaminase activity"/>
    <property type="evidence" value="ECO:0007669"/>
    <property type="project" value="TreeGrafter"/>
</dbReference>
<dbReference type="EC" id="3.5.3.13" evidence="7"/>
<dbReference type="GO" id="GO:0046872">
    <property type="term" value="F:metal ion binding"/>
    <property type="evidence" value="ECO:0007669"/>
    <property type="project" value="UniProtKB-KW"/>
</dbReference>
<organism evidence="7 8">
    <name type="scientific">Parahaliea maris</name>
    <dbReference type="NCBI Taxonomy" id="2716870"/>
    <lineage>
        <taxon>Bacteria</taxon>
        <taxon>Pseudomonadati</taxon>
        <taxon>Pseudomonadota</taxon>
        <taxon>Gammaproteobacteria</taxon>
        <taxon>Cellvibrionales</taxon>
        <taxon>Halieaceae</taxon>
        <taxon>Parahaliea</taxon>
    </lineage>
</organism>
<evidence type="ECO:0000313" key="7">
    <source>
        <dbReference type="EMBL" id="TXS93018.1"/>
    </source>
</evidence>
<keyword evidence="3 7" id="KW-0378">Hydrolase</keyword>
<dbReference type="NCBIfam" id="NF006683">
    <property type="entry name" value="PRK09229.1-4"/>
    <property type="match status" value="1"/>
</dbReference>
<accession>A0A5C8ZX39</accession>
<comment type="cofactor">
    <cofactor evidence="1">
        <name>Zn(2+)</name>
        <dbReference type="ChEBI" id="CHEBI:29105"/>
    </cofactor>
</comment>
<dbReference type="Pfam" id="PF01979">
    <property type="entry name" value="Amidohydro_1"/>
    <property type="match status" value="1"/>
</dbReference>
<evidence type="ECO:0000259" key="6">
    <source>
        <dbReference type="Pfam" id="PF22429"/>
    </source>
</evidence>
<dbReference type="InterPro" id="IPR011059">
    <property type="entry name" value="Metal-dep_hydrolase_composite"/>
</dbReference>
<evidence type="ECO:0000313" key="8">
    <source>
        <dbReference type="Proteomes" id="UP000321039"/>
    </source>
</evidence>
<evidence type="ECO:0000256" key="3">
    <source>
        <dbReference type="ARBA" id="ARBA00022801"/>
    </source>
</evidence>
<comment type="caution">
    <text evidence="7">The sequence shown here is derived from an EMBL/GenBank/DDBJ whole genome shotgun (WGS) entry which is preliminary data.</text>
</comment>
<feature type="domain" description="Formimidoylglutamate deiminase N-terminal" evidence="6">
    <location>
        <begin position="6"/>
        <end position="44"/>
    </location>
</feature>
<evidence type="ECO:0000256" key="2">
    <source>
        <dbReference type="ARBA" id="ARBA00022723"/>
    </source>
</evidence>
<dbReference type="GO" id="GO:0005829">
    <property type="term" value="C:cytosol"/>
    <property type="evidence" value="ECO:0007669"/>
    <property type="project" value="TreeGrafter"/>
</dbReference>
<reference evidence="7 8" key="1">
    <citation type="submission" date="2019-08" db="EMBL/GenBank/DDBJ databases">
        <title>Parahaliea maris sp. nov., isolated from the surface seawater.</title>
        <authorList>
            <person name="Liu Y."/>
        </authorList>
    </citation>
    <scope>NUCLEOTIDE SEQUENCE [LARGE SCALE GENOMIC DNA]</scope>
    <source>
        <strain evidence="7 8">HSLHS9</strain>
    </source>
</reference>
<keyword evidence="8" id="KW-1185">Reference proteome</keyword>
<dbReference type="Gene3D" id="2.30.40.10">
    <property type="entry name" value="Urease, subunit C, domain 1"/>
    <property type="match status" value="1"/>
</dbReference>
<dbReference type="SUPFAM" id="SSF51556">
    <property type="entry name" value="Metallo-dependent hydrolases"/>
    <property type="match status" value="1"/>
</dbReference>
<dbReference type="InterPro" id="IPR055156">
    <property type="entry name" value="HutF-like_N"/>
</dbReference>
<dbReference type="InterPro" id="IPR032466">
    <property type="entry name" value="Metal_Hydrolase"/>
</dbReference>
<evidence type="ECO:0000259" key="5">
    <source>
        <dbReference type="Pfam" id="PF01979"/>
    </source>
</evidence>
<keyword evidence="4" id="KW-0862">Zinc</keyword>
<keyword evidence="2" id="KW-0479">Metal-binding</keyword>
<dbReference type="InterPro" id="IPR051607">
    <property type="entry name" value="Metallo-dep_hydrolases"/>
</dbReference>
<dbReference type="PANTHER" id="PTHR11271:SF48">
    <property type="entry name" value="AMIDOHYDROLASE-RELATED DOMAIN-CONTAINING PROTEIN"/>
    <property type="match status" value="1"/>
</dbReference>
<dbReference type="GO" id="GO:0050416">
    <property type="term" value="F:formimidoylglutamate deiminase activity"/>
    <property type="evidence" value="ECO:0007669"/>
    <property type="project" value="UniProtKB-EC"/>
</dbReference>
<gene>
    <name evidence="7" type="ORF">FV139_13795</name>
</gene>
<dbReference type="AlphaFoldDB" id="A0A5C8ZX39"/>
<dbReference type="NCBIfam" id="TIGR02022">
    <property type="entry name" value="hutF"/>
    <property type="match status" value="1"/>
</dbReference>
<dbReference type="InterPro" id="IPR006680">
    <property type="entry name" value="Amidohydro-rel"/>
</dbReference>
<dbReference type="Proteomes" id="UP000321039">
    <property type="component" value="Unassembled WGS sequence"/>
</dbReference>
<dbReference type="Gene3D" id="3.20.20.140">
    <property type="entry name" value="Metal-dependent hydrolases"/>
    <property type="match status" value="1"/>
</dbReference>
<proteinExistence type="predicted"/>
<feature type="domain" description="Amidohydrolase-related" evidence="5">
    <location>
        <begin position="47"/>
        <end position="425"/>
    </location>
</feature>
<dbReference type="CDD" id="cd01313">
    <property type="entry name" value="Met_dep_hydrolase_E"/>
    <property type="match status" value="1"/>
</dbReference>
<dbReference type="NCBIfam" id="NF006684">
    <property type="entry name" value="PRK09229.1-5"/>
    <property type="match status" value="1"/>
</dbReference>
<dbReference type="NCBIfam" id="NF006681">
    <property type="entry name" value="PRK09229.1-2"/>
    <property type="match status" value="1"/>
</dbReference>
<evidence type="ECO:0000256" key="4">
    <source>
        <dbReference type="ARBA" id="ARBA00022833"/>
    </source>
</evidence>
<dbReference type="RefSeq" id="WP_148069019.1">
    <property type="nucleotide sequence ID" value="NZ_VRZA01000004.1"/>
</dbReference>
<dbReference type="PANTHER" id="PTHR11271">
    <property type="entry name" value="GUANINE DEAMINASE"/>
    <property type="match status" value="1"/>
</dbReference>
<protein>
    <submittedName>
        <fullName evidence="7">Formimidoylglutamate deiminase</fullName>
        <ecNumber evidence="7">3.5.3.13</ecNumber>
    </submittedName>
</protein>
<dbReference type="InterPro" id="IPR010252">
    <property type="entry name" value="HutF"/>
</dbReference>